<dbReference type="Proteomes" id="UP000297452">
    <property type="component" value="Unassembled WGS sequence"/>
</dbReference>
<feature type="region of interest" description="Disordered" evidence="1">
    <location>
        <begin position="99"/>
        <end position="123"/>
    </location>
</feature>
<evidence type="ECO:0000256" key="1">
    <source>
        <dbReference type="SAM" id="MobiDB-lite"/>
    </source>
</evidence>
<feature type="region of interest" description="Disordered" evidence="1">
    <location>
        <begin position="26"/>
        <end position="79"/>
    </location>
</feature>
<reference evidence="2 3" key="1">
    <citation type="submission" date="2017-12" db="EMBL/GenBank/DDBJ databases">
        <title>Comparative genomics of Botrytis spp.</title>
        <authorList>
            <person name="Valero-Jimenez C.A."/>
            <person name="Tapia P."/>
            <person name="Veloso J."/>
            <person name="Silva-Moreno E."/>
            <person name="Staats M."/>
            <person name="Valdes J.H."/>
            <person name="Van Kan J.A.L."/>
        </authorList>
    </citation>
    <scope>NUCLEOTIDE SEQUENCE [LARGE SCALE GENOMIC DNA]</scope>
    <source>
        <strain evidence="2 3">MUCL2120</strain>
    </source>
</reference>
<organism evidence="2 3">
    <name type="scientific">Botryotinia narcissicola</name>
    <dbReference type="NCBI Taxonomy" id="278944"/>
    <lineage>
        <taxon>Eukaryota</taxon>
        <taxon>Fungi</taxon>
        <taxon>Dikarya</taxon>
        <taxon>Ascomycota</taxon>
        <taxon>Pezizomycotina</taxon>
        <taxon>Leotiomycetes</taxon>
        <taxon>Helotiales</taxon>
        <taxon>Sclerotiniaceae</taxon>
        <taxon>Botryotinia</taxon>
    </lineage>
</organism>
<gene>
    <name evidence="2" type="ORF">BOTNAR_0768g00010</name>
</gene>
<dbReference type="AlphaFoldDB" id="A0A4Z1H683"/>
<accession>A0A4Z1H683</accession>
<evidence type="ECO:0000313" key="3">
    <source>
        <dbReference type="Proteomes" id="UP000297452"/>
    </source>
</evidence>
<comment type="caution">
    <text evidence="2">The sequence shown here is derived from an EMBL/GenBank/DDBJ whole genome shotgun (WGS) entry which is preliminary data.</text>
</comment>
<proteinExistence type="predicted"/>
<keyword evidence="3" id="KW-1185">Reference proteome</keyword>
<sequence length="168" mass="19337">MIDIQYLYQREASNKRIEYGKAKFRGAKTIGEQGDQVQNEEDRGKTPTAQRGGLQVRTKASLAGSPARNLKKNQQLQDGKEDIGLGIPILQMTPEVRKFSLDGPRQPESSCSPTHGRGKFRLDEQPGKSWWEKKEENGSLLDWNWKLGLEIGILYHFWYHMYVEEEKD</sequence>
<protein>
    <submittedName>
        <fullName evidence="2">Uncharacterized protein</fullName>
    </submittedName>
</protein>
<evidence type="ECO:0000313" key="2">
    <source>
        <dbReference type="EMBL" id="TGO44674.1"/>
    </source>
</evidence>
<dbReference type="EMBL" id="PQXJ01000765">
    <property type="protein sequence ID" value="TGO44674.1"/>
    <property type="molecule type" value="Genomic_DNA"/>
</dbReference>
<name>A0A4Z1H683_9HELO</name>